<comment type="caution">
    <text evidence="1">The sequence shown here is derived from an EMBL/GenBank/DDBJ whole genome shotgun (WGS) entry which is preliminary data.</text>
</comment>
<sequence>MSYPKLVRDRIPAIIAEEGRQCRTTTLSEPDFRVALLAKLVEEAEEVQTALDDELLTELADVLEVFDTILTAHQLTMAQVRQVQELRRQTRGGFDKCIQLEWVEY</sequence>
<dbReference type="CDD" id="cd11532">
    <property type="entry name" value="NTP-PPase_COG4997"/>
    <property type="match status" value="1"/>
</dbReference>
<organism evidence="1 2">
    <name type="scientific">Hymenobacter negativus</name>
    <dbReference type="NCBI Taxonomy" id="2795026"/>
    <lineage>
        <taxon>Bacteria</taxon>
        <taxon>Pseudomonadati</taxon>
        <taxon>Bacteroidota</taxon>
        <taxon>Cytophagia</taxon>
        <taxon>Cytophagales</taxon>
        <taxon>Hymenobacteraceae</taxon>
        <taxon>Hymenobacter</taxon>
    </lineage>
</organism>
<gene>
    <name evidence="1" type="ORF">J4E00_26165</name>
</gene>
<dbReference type="Proteomes" id="UP000664369">
    <property type="component" value="Unassembled WGS sequence"/>
</dbReference>
<accession>A0ABS3QMS7</accession>
<dbReference type="SUPFAM" id="SSF101386">
    <property type="entry name" value="all-alpha NTP pyrophosphatases"/>
    <property type="match status" value="1"/>
</dbReference>
<name>A0ABS3QMS7_9BACT</name>
<dbReference type="EMBL" id="JAGETZ010000018">
    <property type="protein sequence ID" value="MBO2012574.1"/>
    <property type="molecule type" value="Genomic_DNA"/>
</dbReference>
<protein>
    <submittedName>
        <fullName evidence="1">Nucleoside triphosphate pyrophosphohydrolase</fullName>
    </submittedName>
</protein>
<evidence type="ECO:0000313" key="2">
    <source>
        <dbReference type="Proteomes" id="UP000664369"/>
    </source>
</evidence>
<proteinExistence type="predicted"/>
<dbReference type="InterPro" id="IPR038735">
    <property type="entry name" value="MSMEG_1276-like_NTP-PPase_dom"/>
</dbReference>
<reference evidence="1 2" key="1">
    <citation type="submission" date="2021-03" db="EMBL/GenBank/DDBJ databases">
        <authorList>
            <person name="Kim M.K."/>
        </authorList>
    </citation>
    <scope>NUCLEOTIDE SEQUENCE [LARGE SCALE GENOMIC DNA]</scope>
    <source>
        <strain evidence="1 2">BT442</strain>
    </source>
</reference>
<evidence type="ECO:0000313" key="1">
    <source>
        <dbReference type="EMBL" id="MBO2012574.1"/>
    </source>
</evidence>
<keyword evidence="2" id="KW-1185">Reference proteome</keyword>
<dbReference type="RefSeq" id="WP_208178309.1">
    <property type="nucleotide sequence ID" value="NZ_JAGETZ010000018.1"/>
</dbReference>